<sequence length="209" mass="23244">MPRHPVRPKEKPGNYQSHGIRYSEISSLNIHLDNEPETRTIKRWKPGSKLTFNGDPASFPNRWAYQKAMEALTHAAEQWNAIGLSVTFKKVRDGRTAVFSLVYIPDDGHEWGSDRCLLAQSFFPADWTSPNTALYVYQVALSRPYCDNLAAVFCHELGHLLGLRHEDADTDEHGHPCVPFGCPVTASVDFGPHEGGSEARGQGTPTDSV</sequence>
<gene>
    <name evidence="6" type="ORF">PPNO1_LOCUS2631</name>
</gene>
<dbReference type="Gene3D" id="3.40.390.10">
    <property type="entry name" value="Collagenase (Catalytic Domain)"/>
    <property type="match status" value="1"/>
</dbReference>
<dbReference type="InterPro" id="IPR006026">
    <property type="entry name" value="Peptidase_Metallo"/>
</dbReference>
<dbReference type="GO" id="GO:0004222">
    <property type="term" value="F:metalloendopeptidase activity"/>
    <property type="evidence" value="ECO:0007669"/>
    <property type="project" value="InterPro"/>
</dbReference>
<dbReference type="EMBL" id="CALLCH030000006">
    <property type="protein sequence ID" value="CAI4212882.1"/>
    <property type="molecule type" value="Genomic_DNA"/>
</dbReference>
<dbReference type="GO" id="GO:0031012">
    <property type="term" value="C:extracellular matrix"/>
    <property type="evidence" value="ECO:0007669"/>
    <property type="project" value="InterPro"/>
</dbReference>
<evidence type="ECO:0000256" key="4">
    <source>
        <dbReference type="ARBA" id="ARBA00022833"/>
    </source>
</evidence>
<accession>A0A9P1GYX7</accession>
<dbReference type="Proteomes" id="UP000838763">
    <property type="component" value="Unassembled WGS sequence"/>
</dbReference>
<name>A0A9P1GYX7_9PEZI</name>
<dbReference type="GO" id="GO:0006508">
    <property type="term" value="P:proteolysis"/>
    <property type="evidence" value="ECO:0007669"/>
    <property type="project" value="UniProtKB-KW"/>
</dbReference>
<reference evidence="6" key="1">
    <citation type="submission" date="2022-11" db="EMBL/GenBank/DDBJ databases">
        <authorList>
            <person name="Scott C."/>
            <person name="Bruce N."/>
        </authorList>
    </citation>
    <scope>NUCLEOTIDE SEQUENCE</scope>
</reference>
<keyword evidence="4" id="KW-0862">Zinc</keyword>
<evidence type="ECO:0000313" key="6">
    <source>
        <dbReference type="EMBL" id="CAI4212882.1"/>
    </source>
</evidence>
<evidence type="ECO:0000259" key="5">
    <source>
        <dbReference type="SMART" id="SM00235"/>
    </source>
</evidence>
<dbReference type="Pfam" id="PF00413">
    <property type="entry name" value="Peptidase_M10"/>
    <property type="match status" value="1"/>
</dbReference>
<dbReference type="InterPro" id="IPR001818">
    <property type="entry name" value="Pept_M10_metallopeptidase"/>
</dbReference>
<keyword evidence="7" id="KW-1185">Reference proteome</keyword>
<protein>
    <recommendedName>
        <fullName evidence="5">Peptidase metallopeptidase domain-containing protein</fullName>
    </recommendedName>
</protein>
<keyword evidence="1" id="KW-0645">Protease</keyword>
<evidence type="ECO:0000256" key="3">
    <source>
        <dbReference type="ARBA" id="ARBA00022801"/>
    </source>
</evidence>
<evidence type="ECO:0000256" key="1">
    <source>
        <dbReference type="ARBA" id="ARBA00022670"/>
    </source>
</evidence>
<dbReference type="SMART" id="SM00235">
    <property type="entry name" value="ZnMc"/>
    <property type="match status" value="1"/>
</dbReference>
<evidence type="ECO:0000256" key="2">
    <source>
        <dbReference type="ARBA" id="ARBA00022723"/>
    </source>
</evidence>
<comment type="caution">
    <text evidence="6">The sequence shown here is derived from an EMBL/GenBank/DDBJ whole genome shotgun (WGS) entry which is preliminary data.</text>
</comment>
<evidence type="ECO:0000313" key="7">
    <source>
        <dbReference type="Proteomes" id="UP000838763"/>
    </source>
</evidence>
<dbReference type="AlphaFoldDB" id="A0A9P1GYX7"/>
<organism evidence="6 7">
    <name type="scientific">Parascedosporium putredinis</name>
    <dbReference type="NCBI Taxonomy" id="1442378"/>
    <lineage>
        <taxon>Eukaryota</taxon>
        <taxon>Fungi</taxon>
        <taxon>Dikarya</taxon>
        <taxon>Ascomycota</taxon>
        <taxon>Pezizomycotina</taxon>
        <taxon>Sordariomycetes</taxon>
        <taxon>Hypocreomycetidae</taxon>
        <taxon>Microascales</taxon>
        <taxon>Microascaceae</taxon>
        <taxon>Parascedosporium</taxon>
    </lineage>
</organism>
<proteinExistence type="predicted"/>
<feature type="domain" description="Peptidase metallopeptidase" evidence="5">
    <location>
        <begin position="40"/>
        <end position="192"/>
    </location>
</feature>
<keyword evidence="2" id="KW-0479">Metal-binding</keyword>
<dbReference type="SUPFAM" id="SSF55486">
    <property type="entry name" value="Metalloproteases ('zincins'), catalytic domain"/>
    <property type="match status" value="1"/>
</dbReference>
<dbReference type="InterPro" id="IPR024079">
    <property type="entry name" value="MetalloPept_cat_dom_sf"/>
</dbReference>
<keyword evidence="3" id="KW-0378">Hydrolase</keyword>
<dbReference type="GO" id="GO:0008270">
    <property type="term" value="F:zinc ion binding"/>
    <property type="evidence" value="ECO:0007669"/>
    <property type="project" value="InterPro"/>
</dbReference>